<protein>
    <submittedName>
        <fullName evidence="2">Uncharacterized protein</fullName>
    </submittedName>
</protein>
<feature type="region of interest" description="Disordered" evidence="1">
    <location>
        <begin position="1298"/>
        <end position="1326"/>
    </location>
</feature>
<proteinExistence type="predicted"/>
<sequence length="1540" mass="161490">DLCPTLVRVLSGEGAVGIATVLKILKKTVERLDRGAMSEWVSLMSRSRVLSSVLTLVTRTLSTSCPPSPAIGGVSAYDTTGTLTDGSVSVSVYDNTGREAQGVEASGSPSFRNGFARHTPVYLSDTLSQDGYQTLQQVLRQFLSPSMLLPLETGYIATHINIRANTPPEALLEAAMHSENPSAALQLLRGGILTSELAARPQKGNPTHSTEAVKSLVKGLVNSVSEMLPLCGSSVLLLFLEDQWDTVTRPAPETADAVFRRHFPEALLPDLVRFRAEAPGLVPTLILHTALGGGTEGGHRGRGRRDGRSVVLPSACLLVFSVYVFPSPSLPHSVAAEPEPDTAPLSVLSSLASSVVGAYSLSQAGVGARLLESCKPVLLGGASRYPSWHPLLCDLLSRIGPYMGLPAAKALSALLSSPHPMSMGGGTDRAHASLFDLCVRMSARRPPAVSLSSQPGLPSRVTAKLGWTGKVASLTVSAWICLSPPDSPPSHPLAPLRSGSPTPDDTYTSGSSRDRVGSVGGTRLATQQLFTVTHHELTCLSVRVSPGQAMTHDAYEGESAPPPMTLSLSTDGNSRIEVTPSPGTVHPGRYTHVCIVHSLDRKPSRNTWSHGRARVFVNGVLQSEEELPFCTSLAVVPPSNPDTPLSDTPVTVAVGPADGLWLSRLGCVPHALSDLAVFALASLDPAVPVCMPQLVSGETLSQGMVTRPQTDSVPLSLSLAKQLVYSIVSRKSEYPDRPSHHSTPTGRPWELDTTVSSGGTATATSTLGTQCTNPLDSTIGQCGPAVCGEVSLHHASPLCLGYPGDTGMCYIPAVVAQGLREVLTHSHSGACSFSIGTARHSREGFKVADTLVQSRAGGRVLAVLRVELAPAASASATSAAPAPTAYLPGVLPPCPGGPLSCVPDAVALLTMVQSVSVTGSVQRSASIVRGVVHMLCQRMVAYPSATLSSSTGDMLMSALQSVAQTSPSHTLPASVCRDLFNTALGPFADCDSLSLSLPPLPFTAVSCQAPFAASLLIRGMLGLMQERGRVEQEQASPPGSPGMSPLGVPNTGLLRLSDIEELEESDLTYIETEGTHTETLTEEEERGAGGDGLESDATRYVSPCVYALKRLDALLSSLPGLAVSQALPYDRSNASRLVSLLHSQGIVLTLVGLVLDSCDDTVGGLALSVLGKLLVLAPRAEDLRLIACHVSGMSGVSKVTREAVVIGQDQPYAVPVSDGGATKGRSTRGTGLRQSEGPNTPQQRAVEGEGPTLRLQKVPVFEGTIRDRARALLLGLALSVLEVNVYLSQTVSATDPKHKSKISRAETLPPSSLLSPSPLVRRMGSRHGSRANISVAQVYLGDSGVDLGDTTPVSPLPDLIPFARALVKTPQMMQSLRHEWSATTLARDMAQRKKRHPPLVTTLSVYAEIFSPSILLSIIQAPDASPATVSMCVRMLAALCSAAQASPNSVTLLGPSFGSDWSEAQIPVSLPRALRNAPTVHANGLYLTVLAWLFGTQLPSPGDTLTLGGYVPSHPDTDGSDPSDTAVHCTSSLMADSIMM</sequence>
<name>A0A9K3GJ60_9EUKA</name>
<organism evidence="2 3">
    <name type="scientific">Kipferlia bialata</name>
    <dbReference type="NCBI Taxonomy" id="797122"/>
    <lineage>
        <taxon>Eukaryota</taxon>
        <taxon>Metamonada</taxon>
        <taxon>Carpediemonas-like organisms</taxon>
        <taxon>Kipferlia</taxon>
    </lineage>
</organism>
<comment type="caution">
    <text evidence="2">The sequence shown here is derived from an EMBL/GenBank/DDBJ whole genome shotgun (WGS) entry which is preliminary data.</text>
</comment>
<feature type="non-terminal residue" evidence="2">
    <location>
        <position position="1"/>
    </location>
</feature>
<evidence type="ECO:0000313" key="2">
    <source>
        <dbReference type="EMBL" id="GIQ84762.1"/>
    </source>
</evidence>
<dbReference type="Proteomes" id="UP000265618">
    <property type="component" value="Unassembled WGS sequence"/>
</dbReference>
<feature type="region of interest" description="Disordered" evidence="1">
    <location>
        <begin position="733"/>
        <end position="761"/>
    </location>
</feature>
<feature type="region of interest" description="Disordered" evidence="1">
    <location>
        <begin position="1215"/>
        <end position="1249"/>
    </location>
</feature>
<feature type="non-terminal residue" evidence="2">
    <location>
        <position position="1540"/>
    </location>
</feature>
<feature type="region of interest" description="Disordered" evidence="1">
    <location>
        <begin position="1073"/>
        <end position="1094"/>
    </location>
</feature>
<evidence type="ECO:0000256" key="1">
    <source>
        <dbReference type="SAM" id="MobiDB-lite"/>
    </source>
</evidence>
<feature type="region of interest" description="Disordered" evidence="1">
    <location>
        <begin position="488"/>
        <end position="519"/>
    </location>
</feature>
<feature type="compositionally biased region" description="Polar residues" evidence="1">
    <location>
        <begin position="499"/>
        <end position="508"/>
    </location>
</feature>
<feature type="compositionally biased region" description="Low complexity" evidence="1">
    <location>
        <begin position="1308"/>
        <end position="1319"/>
    </location>
</feature>
<gene>
    <name evidence="2" type="ORF">KIPB_006316</name>
</gene>
<evidence type="ECO:0000313" key="3">
    <source>
        <dbReference type="Proteomes" id="UP000265618"/>
    </source>
</evidence>
<reference evidence="2 3" key="1">
    <citation type="journal article" date="2018" name="PLoS ONE">
        <title>The draft genome of Kipferlia bialata reveals reductive genome evolution in fornicate parasites.</title>
        <authorList>
            <person name="Tanifuji G."/>
            <person name="Takabayashi S."/>
            <person name="Kume K."/>
            <person name="Takagi M."/>
            <person name="Nakayama T."/>
            <person name="Kamikawa R."/>
            <person name="Inagaki Y."/>
            <person name="Hashimoto T."/>
        </authorList>
    </citation>
    <scope>NUCLEOTIDE SEQUENCE [LARGE SCALE GENOMIC DNA]</scope>
    <source>
        <strain evidence="2">NY0173</strain>
    </source>
</reference>
<dbReference type="EMBL" id="BDIP01001611">
    <property type="protein sequence ID" value="GIQ84762.1"/>
    <property type="molecule type" value="Genomic_DNA"/>
</dbReference>
<feature type="compositionally biased region" description="Polar residues" evidence="1">
    <location>
        <begin position="1227"/>
        <end position="1243"/>
    </location>
</feature>
<accession>A0A9K3GJ60</accession>
<keyword evidence="3" id="KW-1185">Reference proteome</keyword>